<dbReference type="Proteomes" id="UP001302126">
    <property type="component" value="Unassembled WGS sequence"/>
</dbReference>
<feature type="compositionally biased region" description="Low complexity" evidence="2">
    <location>
        <begin position="156"/>
        <end position="166"/>
    </location>
</feature>
<comment type="caution">
    <text evidence="4">The sequence shown here is derived from an EMBL/GenBank/DDBJ whole genome shotgun (WGS) entry which is preliminary data.</text>
</comment>
<keyword evidence="5" id="KW-1185">Reference proteome</keyword>
<dbReference type="SMART" id="SM00360">
    <property type="entry name" value="RRM"/>
    <property type="match status" value="1"/>
</dbReference>
<reference evidence="4" key="2">
    <citation type="submission" date="2023-05" db="EMBL/GenBank/DDBJ databases">
        <authorList>
            <consortium name="Lawrence Berkeley National Laboratory"/>
            <person name="Steindorff A."/>
            <person name="Hensen N."/>
            <person name="Bonometti L."/>
            <person name="Westerberg I."/>
            <person name="Brannstrom I.O."/>
            <person name="Guillou S."/>
            <person name="Cros-Aarteil S."/>
            <person name="Calhoun S."/>
            <person name="Haridas S."/>
            <person name="Kuo A."/>
            <person name="Mondo S."/>
            <person name="Pangilinan J."/>
            <person name="Riley R."/>
            <person name="Labutti K."/>
            <person name="Andreopoulos B."/>
            <person name="Lipzen A."/>
            <person name="Chen C."/>
            <person name="Yanf M."/>
            <person name="Daum C."/>
            <person name="Ng V."/>
            <person name="Clum A."/>
            <person name="Ohm R."/>
            <person name="Martin F."/>
            <person name="Silar P."/>
            <person name="Natvig D."/>
            <person name="Lalanne C."/>
            <person name="Gautier V."/>
            <person name="Ament-Velasquez S.L."/>
            <person name="Kruys A."/>
            <person name="Hutchinson M.I."/>
            <person name="Powell A.J."/>
            <person name="Barry K."/>
            <person name="Miller A.N."/>
            <person name="Grigoriev I.V."/>
            <person name="Debuchy R."/>
            <person name="Gladieux P."/>
            <person name="Thoren M.H."/>
            <person name="Johannesson H."/>
        </authorList>
    </citation>
    <scope>NUCLEOTIDE SEQUENCE</scope>
    <source>
        <strain evidence="4">PSN309</strain>
    </source>
</reference>
<evidence type="ECO:0000313" key="4">
    <source>
        <dbReference type="EMBL" id="KAK4192201.1"/>
    </source>
</evidence>
<feature type="compositionally biased region" description="Polar residues" evidence="2">
    <location>
        <begin position="331"/>
        <end position="353"/>
    </location>
</feature>
<dbReference type="InterPro" id="IPR000504">
    <property type="entry name" value="RRM_dom"/>
</dbReference>
<keyword evidence="1" id="KW-0694">RNA-binding</keyword>
<feature type="compositionally biased region" description="Basic and acidic residues" evidence="2">
    <location>
        <begin position="503"/>
        <end position="538"/>
    </location>
</feature>
<feature type="compositionally biased region" description="Polar residues" evidence="2">
    <location>
        <begin position="253"/>
        <end position="266"/>
    </location>
</feature>
<evidence type="ECO:0000256" key="2">
    <source>
        <dbReference type="SAM" id="MobiDB-lite"/>
    </source>
</evidence>
<dbReference type="InterPro" id="IPR035979">
    <property type="entry name" value="RBD_domain_sf"/>
</dbReference>
<feature type="compositionally biased region" description="Pro residues" evidence="2">
    <location>
        <begin position="285"/>
        <end position="295"/>
    </location>
</feature>
<proteinExistence type="predicted"/>
<accession>A0AAN7AKM6</accession>
<organism evidence="4 5">
    <name type="scientific">Podospora australis</name>
    <dbReference type="NCBI Taxonomy" id="1536484"/>
    <lineage>
        <taxon>Eukaryota</taxon>
        <taxon>Fungi</taxon>
        <taxon>Dikarya</taxon>
        <taxon>Ascomycota</taxon>
        <taxon>Pezizomycotina</taxon>
        <taxon>Sordariomycetes</taxon>
        <taxon>Sordariomycetidae</taxon>
        <taxon>Sordariales</taxon>
        <taxon>Podosporaceae</taxon>
        <taxon>Podospora</taxon>
    </lineage>
</organism>
<evidence type="ECO:0000256" key="1">
    <source>
        <dbReference type="PROSITE-ProRule" id="PRU00176"/>
    </source>
</evidence>
<feature type="compositionally biased region" description="Low complexity" evidence="2">
    <location>
        <begin position="267"/>
        <end position="284"/>
    </location>
</feature>
<evidence type="ECO:0000259" key="3">
    <source>
        <dbReference type="PROSITE" id="PS50102"/>
    </source>
</evidence>
<dbReference type="PROSITE" id="PS50102">
    <property type="entry name" value="RRM"/>
    <property type="match status" value="1"/>
</dbReference>
<dbReference type="GO" id="GO:0003723">
    <property type="term" value="F:RNA binding"/>
    <property type="evidence" value="ECO:0007669"/>
    <property type="project" value="UniProtKB-UniRule"/>
</dbReference>
<feature type="compositionally biased region" description="Low complexity" evidence="2">
    <location>
        <begin position="36"/>
        <end position="46"/>
    </location>
</feature>
<dbReference type="InterPro" id="IPR052600">
    <property type="entry name" value="Nuc_rcpt_coact/corep"/>
</dbReference>
<evidence type="ECO:0000313" key="5">
    <source>
        <dbReference type="Proteomes" id="UP001302126"/>
    </source>
</evidence>
<feature type="region of interest" description="Disordered" evidence="2">
    <location>
        <begin position="478"/>
        <end position="587"/>
    </location>
</feature>
<name>A0AAN7AKM6_9PEZI</name>
<sequence>MSLSEQSPEILAAASLSPLSPKPISIQNTSIVHMLQDQAATTDTAPTPTPVHPPPQQEHAITMSMDQDQDAAADTIVVGGAEYMDDDSHDESNDSDASGESIDYDEDVEVQDQTVPTDAQNDDYAKSFDSPVGGQSPSEAAVAAEEAAQPDVPQTSESIKNSSSSPEPHESNTLPAESLPARPSSPPTHHANGFSLSESTAPSTSKPMSTEETINPSPATADDLNHAAAPADEPASSPAAKKDDDDGAVDIQNLINKITTQAATTTVVSPQTSAAPSVASSAMSHPPPSLPPKPSVPAHSGNLPALPPHTFQQRGSSGPSSSTSSLMSVPNHGSSSRNSYLPRASNDNMSSMSRPPAYANQANNQNQAHFQNAPNMNPSGKPYHNVSTGQRAWETFLVDEKKYTSEQNWDRFPEGSRIFIGNLSSDRVSKREVFDIFSQYGKLAQISLKSAYGFVQYHTIAEGQLAVQRAEGMELGGRKIHLEVSKTQKKDREQSPNRRNGRTKTEHGWERDDYRHRSPSPRRDMRGSRDGPLRHREFGGVGAHERRRSRSPPRHNNRYGNDSSYRRRDPTPPRGPESFDADGLGIPRRYGPDVPDVQLLMLPEVSRDFVTWVQHSIQGQGLRTDVMLLNPRFPRDTIVRRMILEGVHAIIDLDSAAQAQGRFDIQVFQRGMDTTTRFELYKSLDPATAAALVHREKSRAAAYPPQGQPQPYRTEAAAPAGYPYQQYPRGPVPPVVPAPAAPAAAPELSNMVRNLDNNTLQYILANLQSSQTNQAHTAAGPYGQAPPPTPQQQGNPDITTLLQSMQNAVAAAPQQAYSAGPQAYMGAGAPPYPPAAPGPGVPANPAQRHDIQTIMDHLRRAAQ</sequence>
<feature type="compositionally biased region" description="Low complexity" evidence="2">
    <location>
        <begin position="316"/>
        <end position="328"/>
    </location>
</feature>
<feature type="region of interest" description="Disordered" evidence="2">
    <location>
        <begin position="772"/>
        <end position="796"/>
    </location>
</feature>
<feature type="compositionally biased region" description="Low complexity" evidence="2">
    <location>
        <begin position="227"/>
        <end position="239"/>
    </location>
</feature>
<feature type="compositionally biased region" description="Pro residues" evidence="2">
    <location>
        <begin position="47"/>
        <end position="56"/>
    </location>
</feature>
<dbReference type="PANTHER" id="PTHR23295">
    <property type="entry name" value="NUCLEAR RECEPTOR COACTIVATOR 5-RELATED"/>
    <property type="match status" value="1"/>
</dbReference>
<dbReference type="Pfam" id="PF00076">
    <property type="entry name" value="RRM_1"/>
    <property type="match status" value="1"/>
</dbReference>
<gene>
    <name evidence="4" type="ORF">QBC35DRAFT_243314</name>
</gene>
<dbReference type="PANTHER" id="PTHR23295:SF6">
    <property type="entry name" value="NEOSIN, ISOFORM A"/>
    <property type="match status" value="1"/>
</dbReference>
<feature type="compositionally biased region" description="Basic residues" evidence="2">
    <location>
        <begin position="545"/>
        <end position="557"/>
    </location>
</feature>
<feature type="region of interest" description="Disordered" evidence="2">
    <location>
        <begin position="35"/>
        <end position="360"/>
    </location>
</feature>
<dbReference type="SUPFAM" id="SSF54928">
    <property type="entry name" value="RNA-binding domain, RBD"/>
    <property type="match status" value="1"/>
</dbReference>
<dbReference type="EMBL" id="MU864355">
    <property type="protein sequence ID" value="KAK4192201.1"/>
    <property type="molecule type" value="Genomic_DNA"/>
</dbReference>
<dbReference type="InterPro" id="IPR012677">
    <property type="entry name" value="Nucleotide-bd_a/b_plait_sf"/>
</dbReference>
<dbReference type="Gene3D" id="3.30.70.330">
    <property type="match status" value="1"/>
</dbReference>
<feature type="compositionally biased region" description="Polar residues" evidence="2">
    <location>
        <begin position="194"/>
        <end position="218"/>
    </location>
</feature>
<feature type="domain" description="RRM" evidence="3">
    <location>
        <begin position="416"/>
        <end position="487"/>
    </location>
</feature>
<feature type="compositionally biased region" description="Basic and acidic residues" evidence="2">
    <location>
        <begin position="478"/>
        <end position="496"/>
    </location>
</feature>
<dbReference type="AlphaFoldDB" id="A0AAN7AKM6"/>
<protein>
    <submittedName>
        <fullName evidence="4">Splicing factor, arginine/serine-rich 6</fullName>
    </submittedName>
</protein>
<reference evidence="4" key="1">
    <citation type="journal article" date="2023" name="Mol. Phylogenet. Evol.">
        <title>Genome-scale phylogeny and comparative genomics of the fungal order Sordariales.</title>
        <authorList>
            <person name="Hensen N."/>
            <person name="Bonometti L."/>
            <person name="Westerberg I."/>
            <person name="Brannstrom I.O."/>
            <person name="Guillou S."/>
            <person name="Cros-Aarteil S."/>
            <person name="Calhoun S."/>
            <person name="Haridas S."/>
            <person name="Kuo A."/>
            <person name="Mondo S."/>
            <person name="Pangilinan J."/>
            <person name="Riley R."/>
            <person name="LaButti K."/>
            <person name="Andreopoulos B."/>
            <person name="Lipzen A."/>
            <person name="Chen C."/>
            <person name="Yan M."/>
            <person name="Daum C."/>
            <person name="Ng V."/>
            <person name="Clum A."/>
            <person name="Steindorff A."/>
            <person name="Ohm R.A."/>
            <person name="Martin F."/>
            <person name="Silar P."/>
            <person name="Natvig D.O."/>
            <person name="Lalanne C."/>
            <person name="Gautier V."/>
            <person name="Ament-Velasquez S.L."/>
            <person name="Kruys A."/>
            <person name="Hutchinson M.I."/>
            <person name="Powell A.J."/>
            <person name="Barry K."/>
            <person name="Miller A.N."/>
            <person name="Grigoriev I.V."/>
            <person name="Debuchy R."/>
            <person name="Gladieux P."/>
            <person name="Hiltunen Thoren M."/>
            <person name="Johannesson H."/>
        </authorList>
    </citation>
    <scope>NUCLEOTIDE SEQUENCE</scope>
    <source>
        <strain evidence="4">PSN309</strain>
    </source>
</reference>